<organism evidence="2 3">
    <name type="scientific">Metabacillus niabensis</name>
    <dbReference type="NCBI Taxonomy" id="324854"/>
    <lineage>
        <taxon>Bacteria</taxon>
        <taxon>Bacillati</taxon>
        <taxon>Bacillota</taxon>
        <taxon>Bacilli</taxon>
        <taxon>Bacillales</taxon>
        <taxon>Bacillaceae</taxon>
        <taxon>Metabacillus</taxon>
    </lineage>
</organism>
<dbReference type="RefSeq" id="WP_095297459.1">
    <property type="nucleotide sequence ID" value="NZ_CADEPK010000001.1"/>
</dbReference>
<evidence type="ECO:0000259" key="1">
    <source>
        <dbReference type="Pfam" id="PF02036"/>
    </source>
</evidence>
<evidence type="ECO:0000313" key="2">
    <source>
        <dbReference type="EMBL" id="MDQ0225477.1"/>
    </source>
</evidence>
<dbReference type="InterPro" id="IPR003033">
    <property type="entry name" value="SCP2_sterol-bd_dom"/>
</dbReference>
<evidence type="ECO:0000313" key="3">
    <source>
        <dbReference type="Proteomes" id="UP001232245"/>
    </source>
</evidence>
<comment type="caution">
    <text evidence="2">The sequence shown here is derived from an EMBL/GenBank/DDBJ whole genome shotgun (WGS) entry which is preliminary data.</text>
</comment>
<protein>
    <recommendedName>
        <fullName evidence="1">SCP2 domain-containing protein</fullName>
    </recommendedName>
</protein>
<reference evidence="2 3" key="1">
    <citation type="submission" date="2023-07" db="EMBL/GenBank/DDBJ databases">
        <title>Genomic Encyclopedia of Type Strains, Phase IV (KMG-IV): sequencing the most valuable type-strain genomes for metagenomic binning, comparative biology and taxonomic classification.</title>
        <authorList>
            <person name="Goeker M."/>
        </authorList>
    </citation>
    <scope>NUCLEOTIDE SEQUENCE [LARGE SCALE GENOMIC DNA]</scope>
    <source>
        <strain evidence="2 3">DSM 17723</strain>
    </source>
</reference>
<dbReference type="EMBL" id="JAUSTZ010000003">
    <property type="protein sequence ID" value="MDQ0225477.1"/>
    <property type="molecule type" value="Genomic_DNA"/>
</dbReference>
<dbReference type="SUPFAM" id="SSF55718">
    <property type="entry name" value="SCP-like"/>
    <property type="match status" value="1"/>
</dbReference>
<dbReference type="Proteomes" id="UP001232245">
    <property type="component" value="Unassembled WGS sequence"/>
</dbReference>
<keyword evidence="3" id="KW-1185">Reference proteome</keyword>
<gene>
    <name evidence="2" type="ORF">J2S02_001821</name>
</gene>
<sequence length="105" mass="11814">MCANTFIANVNKAKSLIAILLKKTLLIEIKPVQQTSFYIELSSNGARKVYEPIGNVHFVLEGRINDIEEVLLNAVSLKQSISFGKIQMKGSYRDYLRLEAIIKLS</sequence>
<feature type="domain" description="SCP2" evidence="1">
    <location>
        <begin position="4"/>
        <end position="103"/>
    </location>
</feature>
<accession>A0ABT9YZP7</accession>
<name>A0ABT9YZP7_9BACI</name>
<dbReference type="InterPro" id="IPR036527">
    <property type="entry name" value="SCP2_sterol-bd_dom_sf"/>
</dbReference>
<dbReference type="Pfam" id="PF02036">
    <property type="entry name" value="SCP2"/>
    <property type="match status" value="1"/>
</dbReference>
<proteinExistence type="predicted"/>